<protein>
    <submittedName>
        <fullName evidence="2">NYN domain-containing protein</fullName>
    </submittedName>
</protein>
<reference evidence="2" key="1">
    <citation type="journal article" date="2021" name="Environ. Microbiol.">
        <title>Genomic characterization of three novel Desulfobacterota classes expand the metabolic and phylogenetic diversity of the phylum.</title>
        <authorList>
            <person name="Murphy C.L."/>
            <person name="Biggerstaff J."/>
            <person name="Eichhorn A."/>
            <person name="Ewing E."/>
            <person name="Shahan R."/>
            <person name="Soriano D."/>
            <person name="Stewart S."/>
            <person name="VanMol K."/>
            <person name="Walker R."/>
            <person name="Walters P."/>
            <person name="Elshahed M.S."/>
            <person name="Youssef N.H."/>
        </authorList>
    </citation>
    <scope>NUCLEOTIDE SEQUENCE</scope>
    <source>
        <strain evidence="2">Zod_Metabat.24</strain>
    </source>
</reference>
<proteinExistence type="predicted"/>
<gene>
    <name evidence="2" type="ORF">JW984_15405</name>
</gene>
<dbReference type="Pfam" id="PF01936">
    <property type="entry name" value="NYN"/>
    <property type="match status" value="1"/>
</dbReference>
<dbReference type="CDD" id="cd10146">
    <property type="entry name" value="LabA_like_C"/>
    <property type="match status" value="1"/>
</dbReference>
<accession>A0A9D8KHL5</accession>
<evidence type="ECO:0000313" key="2">
    <source>
        <dbReference type="EMBL" id="MBN1574583.1"/>
    </source>
</evidence>
<dbReference type="InterPro" id="IPR021139">
    <property type="entry name" value="NYN"/>
</dbReference>
<dbReference type="PANTHER" id="PTHR35811:SF1">
    <property type="entry name" value="HTH OST-TYPE DOMAIN-CONTAINING PROTEIN"/>
    <property type="match status" value="1"/>
</dbReference>
<organism evidence="2 3">
    <name type="scientific">Candidatus Zymogenus saltonus</name>
    <dbReference type="NCBI Taxonomy" id="2844893"/>
    <lineage>
        <taxon>Bacteria</taxon>
        <taxon>Deltaproteobacteria</taxon>
        <taxon>Candidatus Zymogenia</taxon>
        <taxon>Candidatus Zymogeniales</taxon>
        <taxon>Candidatus Zymogenaceae</taxon>
        <taxon>Candidatus Zymogenus</taxon>
    </lineage>
</organism>
<feature type="domain" description="HTH OST-type" evidence="1">
    <location>
        <begin position="178"/>
        <end position="253"/>
    </location>
</feature>
<dbReference type="Proteomes" id="UP000809273">
    <property type="component" value="Unassembled WGS sequence"/>
</dbReference>
<dbReference type="InterPro" id="IPR025605">
    <property type="entry name" value="OST-HTH/LOTUS_dom"/>
</dbReference>
<dbReference type="Gene3D" id="3.40.50.1010">
    <property type="entry name" value="5'-nuclease"/>
    <property type="match status" value="1"/>
</dbReference>
<dbReference type="PANTHER" id="PTHR35811">
    <property type="entry name" value="SLR1870 PROTEIN"/>
    <property type="match status" value="1"/>
</dbReference>
<sequence>MPEREKTLAVFIDFENLALGFTKGKETKGIKFDIKKALERLLEKGKVIVKKAYADWGRFSDYKQPCHEAAVELIEIPKRFMTGKNSADIRLAVDAIDLAYSKEHIDTFVIVSGDSDFSPLVSKLKENGKYVIGMGMKDSTSELLLNNCDEFIFYEDLERPESKPPKIDPNLPKEKREAFSFVVSAVTALIRENKEVIYSSMVKDTIIRKRPSFNESYHGYRSFSELLEDAQKNGLISLKINSRSGTYVVTGFGSAG</sequence>
<comment type="caution">
    <text evidence="2">The sequence shown here is derived from an EMBL/GenBank/DDBJ whole genome shotgun (WGS) entry which is preliminary data.</text>
</comment>
<reference evidence="2" key="2">
    <citation type="submission" date="2021-01" db="EMBL/GenBank/DDBJ databases">
        <authorList>
            <person name="Hahn C.R."/>
            <person name="Youssef N.H."/>
            <person name="Elshahed M."/>
        </authorList>
    </citation>
    <scope>NUCLEOTIDE SEQUENCE</scope>
    <source>
        <strain evidence="2">Zod_Metabat.24</strain>
    </source>
</reference>
<dbReference type="GO" id="GO:0004540">
    <property type="term" value="F:RNA nuclease activity"/>
    <property type="evidence" value="ECO:0007669"/>
    <property type="project" value="InterPro"/>
</dbReference>
<dbReference type="AlphaFoldDB" id="A0A9D8KHL5"/>
<dbReference type="CDD" id="cd11297">
    <property type="entry name" value="PIN_LabA-like_N_1"/>
    <property type="match status" value="1"/>
</dbReference>
<dbReference type="EMBL" id="JAFGIX010000084">
    <property type="protein sequence ID" value="MBN1574583.1"/>
    <property type="molecule type" value="Genomic_DNA"/>
</dbReference>
<evidence type="ECO:0000259" key="1">
    <source>
        <dbReference type="PROSITE" id="PS51644"/>
    </source>
</evidence>
<dbReference type="PROSITE" id="PS51644">
    <property type="entry name" value="HTH_OST"/>
    <property type="match status" value="1"/>
</dbReference>
<name>A0A9D8KHL5_9DELT</name>
<evidence type="ECO:0000313" key="3">
    <source>
        <dbReference type="Proteomes" id="UP000809273"/>
    </source>
</evidence>